<proteinExistence type="predicted"/>
<gene>
    <name evidence="1" type="ORF">AVDCRST_MAG93-8771</name>
</gene>
<accession>A0A6J4N3I6</accession>
<evidence type="ECO:0000313" key="1">
    <source>
        <dbReference type="EMBL" id="CAA9375377.1"/>
    </source>
</evidence>
<reference evidence="1" key="1">
    <citation type="submission" date="2020-02" db="EMBL/GenBank/DDBJ databases">
        <authorList>
            <person name="Meier V. D."/>
        </authorList>
    </citation>
    <scope>NUCLEOTIDE SEQUENCE</scope>
    <source>
        <strain evidence="1">AVDCRST_MAG93</strain>
    </source>
</reference>
<name>A0A6J4N3I6_9CHLR</name>
<protein>
    <submittedName>
        <fullName evidence="1">Uncharacterized protein</fullName>
    </submittedName>
</protein>
<organism evidence="1">
    <name type="scientific">uncultured Chloroflexia bacterium</name>
    <dbReference type="NCBI Taxonomy" id="1672391"/>
    <lineage>
        <taxon>Bacteria</taxon>
        <taxon>Bacillati</taxon>
        <taxon>Chloroflexota</taxon>
        <taxon>Chloroflexia</taxon>
        <taxon>environmental samples</taxon>
    </lineage>
</organism>
<dbReference type="EMBL" id="CADCTR010002946">
    <property type="protein sequence ID" value="CAA9375377.1"/>
    <property type="molecule type" value="Genomic_DNA"/>
</dbReference>
<sequence>MEQRRQKPSLVSSVFAVAATLKIGPILARALEILYPEVPTC</sequence>
<dbReference type="AlphaFoldDB" id="A0A6J4N3I6"/>